<dbReference type="SUPFAM" id="SSF140931">
    <property type="entry name" value="Fic-like"/>
    <property type="match status" value="1"/>
</dbReference>
<protein>
    <submittedName>
        <fullName evidence="2">Type II toxin-antitoxin system death-on-curing family toxin</fullName>
    </submittedName>
</protein>
<gene>
    <name evidence="2" type="ORF">G8O29_00650</name>
</gene>
<dbReference type="PANTHER" id="PTHR39426:SF1">
    <property type="entry name" value="HOMOLOGY TO DEATH-ON-CURING PROTEIN OF PHAGE P1"/>
    <property type="match status" value="1"/>
</dbReference>
<dbReference type="Pfam" id="PF02661">
    <property type="entry name" value="Fic"/>
    <property type="match status" value="1"/>
</dbReference>
<evidence type="ECO:0000313" key="2">
    <source>
        <dbReference type="EMBL" id="NHB75247.1"/>
    </source>
</evidence>
<dbReference type="InterPro" id="IPR036597">
    <property type="entry name" value="Fido-like_dom_sf"/>
</dbReference>
<organism evidence="2 3">
    <name type="scientific">Rhodobacter calidifons</name>
    <dbReference type="NCBI Taxonomy" id="2715277"/>
    <lineage>
        <taxon>Bacteria</taxon>
        <taxon>Pseudomonadati</taxon>
        <taxon>Pseudomonadota</taxon>
        <taxon>Alphaproteobacteria</taxon>
        <taxon>Rhodobacterales</taxon>
        <taxon>Rhodobacter group</taxon>
        <taxon>Rhodobacter</taxon>
    </lineage>
</organism>
<dbReference type="PANTHER" id="PTHR39426">
    <property type="entry name" value="HOMOLOGY TO DEATH-ON-CURING PROTEIN OF PHAGE P1"/>
    <property type="match status" value="1"/>
</dbReference>
<evidence type="ECO:0000259" key="1">
    <source>
        <dbReference type="PROSITE" id="PS51459"/>
    </source>
</evidence>
<dbReference type="RefSeq" id="WP_166401303.1">
    <property type="nucleotide sequence ID" value="NZ_JAANHS010000001.1"/>
</dbReference>
<feature type="domain" description="Fido" evidence="1">
    <location>
        <begin position="6"/>
        <end position="119"/>
    </location>
</feature>
<dbReference type="NCBIfam" id="TIGR01550">
    <property type="entry name" value="DOC_P1"/>
    <property type="match status" value="1"/>
</dbReference>
<keyword evidence="3" id="KW-1185">Reference proteome</keyword>
<dbReference type="InterPro" id="IPR006440">
    <property type="entry name" value="Doc"/>
</dbReference>
<proteinExistence type="predicted"/>
<dbReference type="InterPro" id="IPR003812">
    <property type="entry name" value="Fido"/>
</dbReference>
<dbReference type="Gene3D" id="1.20.120.1870">
    <property type="entry name" value="Fic/DOC protein, Fido domain"/>
    <property type="match status" value="1"/>
</dbReference>
<dbReference type="PROSITE" id="PS51459">
    <property type="entry name" value="FIDO"/>
    <property type="match status" value="1"/>
</dbReference>
<dbReference type="Proteomes" id="UP001515660">
    <property type="component" value="Unassembled WGS sequence"/>
</dbReference>
<dbReference type="InterPro" id="IPR053737">
    <property type="entry name" value="Type_II_TA_Toxin"/>
</dbReference>
<name>A0ABX0G2R7_9RHOB</name>
<comment type="caution">
    <text evidence="2">The sequence shown here is derived from an EMBL/GenBank/DDBJ whole genome shotgun (WGS) entry which is preliminary data.</text>
</comment>
<accession>A0ABX0G2R7</accession>
<reference evidence="2 3" key="1">
    <citation type="journal article" date="2022" name="Microorganisms">
        <title>Genome Sequence and Characterization of a Xanthorhodopsin-Containing, Aerobic Anoxygenic Phototrophic Rhodobacter Species, Isolated from Mesophilic Conditions at Yellowstone National Park.</title>
        <authorList>
            <person name="Kyndt J.A."/>
            <person name="Robertson S."/>
            <person name="Shoffstall I.B."/>
            <person name="Ramaley R.F."/>
            <person name="Meyer T.E."/>
        </authorList>
    </citation>
    <scope>NUCLEOTIDE SEQUENCE [LARGE SCALE GENOMIC DNA]</scope>
    <source>
        <strain evidence="2 3">M37P</strain>
    </source>
</reference>
<dbReference type="EMBL" id="JAANHS010000001">
    <property type="protein sequence ID" value="NHB75247.1"/>
    <property type="molecule type" value="Genomic_DNA"/>
</dbReference>
<sequence length="127" mass="14023">MSHYRVTLADVLAAHDEALTYGGRGGIVSLDAIQSAIGRPYSGYHRPIHRKAAALLHALVQNHGFVDGNKRSALIVTLLMVERSGYEIRLAEEEWIDDIVVSVAEGATDLDALAQWFKLRLVKSDNR</sequence>
<evidence type="ECO:0000313" key="3">
    <source>
        <dbReference type="Proteomes" id="UP001515660"/>
    </source>
</evidence>